<accession>A0A848QNZ4</accession>
<dbReference type="EMBL" id="JABCRE010000003">
    <property type="protein sequence ID" value="NMW32393.1"/>
    <property type="molecule type" value="Genomic_DNA"/>
</dbReference>
<evidence type="ECO:0000313" key="2">
    <source>
        <dbReference type="EMBL" id="NMW32393.1"/>
    </source>
</evidence>
<feature type="chain" id="PRO_5032453504" evidence="1">
    <location>
        <begin position="35"/>
        <end position="181"/>
    </location>
</feature>
<evidence type="ECO:0000256" key="1">
    <source>
        <dbReference type="SAM" id="SignalP"/>
    </source>
</evidence>
<keyword evidence="3" id="KW-1185">Reference proteome</keyword>
<organism evidence="2 3">
    <name type="scientific">Pontixanthobacter rizhaonensis</name>
    <dbReference type="NCBI Taxonomy" id="2730337"/>
    <lineage>
        <taxon>Bacteria</taxon>
        <taxon>Pseudomonadati</taxon>
        <taxon>Pseudomonadota</taxon>
        <taxon>Alphaproteobacteria</taxon>
        <taxon>Sphingomonadales</taxon>
        <taxon>Erythrobacteraceae</taxon>
        <taxon>Pontixanthobacter</taxon>
    </lineage>
</organism>
<dbReference type="AlphaFoldDB" id="A0A848QNZ4"/>
<gene>
    <name evidence="2" type="ORF">HKD42_10005</name>
</gene>
<proteinExistence type="predicted"/>
<keyword evidence="1" id="KW-0732">Signal</keyword>
<feature type="signal peptide" evidence="1">
    <location>
        <begin position="1"/>
        <end position="34"/>
    </location>
</feature>
<reference evidence="2 3" key="1">
    <citation type="submission" date="2020-04" db="EMBL/GenBank/DDBJ databases">
        <authorList>
            <person name="Liu A."/>
        </authorList>
    </citation>
    <scope>NUCLEOTIDE SEQUENCE [LARGE SCALE GENOMIC DNA]</scope>
    <source>
        <strain evidence="2 3">RZ02</strain>
    </source>
</reference>
<evidence type="ECO:0000313" key="3">
    <source>
        <dbReference type="Proteomes" id="UP000561181"/>
    </source>
</evidence>
<protein>
    <submittedName>
        <fullName evidence="2">Uncharacterized protein</fullName>
    </submittedName>
</protein>
<comment type="caution">
    <text evidence="2">The sequence shown here is derived from an EMBL/GenBank/DDBJ whole genome shotgun (WGS) entry which is preliminary data.</text>
</comment>
<name>A0A848QNZ4_9SPHN</name>
<dbReference type="RefSeq" id="WP_170012962.1">
    <property type="nucleotide sequence ID" value="NZ_JABCRE010000003.1"/>
</dbReference>
<dbReference type="Proteomes" id="UP000561181">
    <property type="component" value="Unassembled WGS sequence"/>
</dbReference>
<sequence>MAQLIPPAKVAARQAIMRAAAIALALALPTTAYARNDCASIDALLAPDNSKLRHLSVGFDRAGLLELRHRGKADLIAGASDCELSLPRTYFEIGCSWDFDTGEAASREKIEELRLEMARCMPVLLVDTVRESAVDRLIIEHDYGATIETTESEDVDVSLQLFQYTRDNSPSHFKVHLTFSR</sequence>